<feature type="transmembrane region" description="Helical" evidence="1">
    <location>
        <begin position="452"/>
        <end position="476"/>
    </location>
</feature>
<dbReference type="EMBL" id="CZCZ02000014">
    <property type="protein sequence ID" value="CAC5344318.1"/>
    <property type="molecule type" value="Genomic_DNA"/>
</dbReference>
<dbReference type="AlphaFoldDB" id="A0A6J7ZNZ4"/>
<keyword evidence="3" id="KW-1185">Reference proteome</keyword>
<dbReference type="RefSeq" id="WP_043938910.1">
    <property type="nucleotide sequence ID" value="NZ_LR812490.1"/>
</dbReference>
<reference evidence="2" key="1">
    <citation type="submission" date="2020-05" db="EMBL/GenBank/DDBJ databases">
        <authorList>
            <consortium name="Genoscope - CEA"/>
            <person name="William W."/>
        </authorList>
    </citation>
    <scope>NUCLEOTIDE SEQUENCE [LARGE SCALE GENOMIC DNA]</scope>
    <source>
        <strain evidence="2">PCC 7821</strain>
    </source>
</reference>
<gene>
    <name evidence="2" type="ORF">PLAN_40733</name>
</gene>
<evidence type="ECO:0000313" key="2">
    <source>
        <dbReference type="EMBL" id="CAC5344318.1"/>
    </source>
</evidence>
<accession>A0A6J7ZNZ4</accession>
<organism evidence="2 3">
    <name type="scientific">Planktothrix rubescens CCAP 1459/22</name>
    <dbReference type="NCBI Taxonomy" id="329571"/>
    <lineage>
        <taxon>Bacteria</taxon>
        <taxon>Bacillati</taxon>
        <taxon>Cyanobacteriota</taxon>
        <taxon>Cyanophyceae</taxon>
        <taxon>Oscillatoriophycideae</taxon>
        <taxon>Oscillatoriales</taxon>
        <taxon>Microcoleaceae</taxon>
        <taxon>Planktothrix</taxon>
    </lineage>
</organism>
<proteinExistence type="predicted"/>
<keyword evidence="1" id="KW-0812">Transmembrane</keyword>
<keyword evidence="1" id="KW-1133">Transmembrane helix</keyword>
<evidence type="ECO:0000256" key="1">
    <source>
        <dbReference type="SAM" id="Phobius"/>
    </source>
</evidence>
<dbReference type="Proteomes" id="UP000196521">
    <property type="component" value="Chromosome"/>
</dbReference>
<comment type="caution">
    <text evidence="2">The sequence shown here is derived from an EMBL/GenBank/DDBJ whole genome shotgun (WGS) entry which is preliminary data.</text>
</comment>
<sequence>MIEKVYAPNLHLFAFHLYKVLRNDGNNRVENPQKLFDKCYQILEKLRFSERLNLAQYDDEVSEKSKNSLIKIYGKLPNSEIPIAGRIYPQCLHDSYAVAFNLRRPEQENGKKTEEISLDFFLEINPDQIFLPKFVNSSLGQTLLITAFIPEEFKQSSIKDLEILAQKCLEEFIPNNQQRPPLQNQGEVFGSPIFEYDNLSQINLDSSDIHYCHVLIWLFRENQSSEDFIDCYSEFIDLFFYRNKVITAYQQSLKQYEKAFKCYGEIEGEIKSLNEFLNQEITDESFLNEADLKFLKQKLKALSHQDFSYSQTLRNLKHYRNTIGINSKNYKQTLKTIQRKLKEKSPINSEQKLDFFLAFINEDSQYFQERIKDELNYFVEGSTLVDRAIASIRGIIEIDQTENQLGHEERDKENNYDLQITILAVGTGMSAGGITGSSSGLLLNQYATDYPVITFGISLTLSFIVALLSGLFIFGIGKIFKNKKT</sequence>
<name>A0A6J7ZNZ4_PLARU</name>
<evidence type="ECO:0000313" key="3">
    <source>
        <dbReference type="Proteomes" id="UP000196521"/>
    </source>
</evidence>
<protein>
    <submittedName>
        <fullName evidence="2">Uncharacterized protein</fullName>
    </submittedName>
</protein>
<keyword evidence="1" id="KW-0472">Membrane</keyword>
<dbReference type="EMBL" id="LR812490">
    <property type="protein sequence ID" value="CAC5344318.1"/>
    <property type="molecule type" value="Genomic_DNA"/>
</dbReference>